<dbReference type="InterPro" id="IPR050557">
    <property type="entry name" value="RTX_toxin/Mannuronan_C5-epim"/>
</dbReference>
<protein>
    <submittedName>
        <fullName evidence="5">M10 family metallopeptidase C-terminal domain-containing protein</fullName>
    </submittedName>
</protein>
<proteinExistence type="predicted"/>
<comment type="caution">
    <text evidence="5">The sequence shown here is derived from an EMBL/GenBank/DDBJ whole genome shotgun (WGS) entry which is preliminary data.</text>
</comment>
<dbReference type="PANTHER" id="PTHR38340">
    <property type="entry name" value="S-LAYER PROTEIN"/>
    <property type="match status" value="1"/>
</dbReference>
<dbReference type="PRINTS" id="PR00313">
    <property type="entry name" value="CABNDNGRPT"/>
</dbReference>
<dbReference type="EMBL" id="WHSC02000022">
    <property type="protein sequence ID" value="MDO6125095.1"/>
    <property type="molecule type" value="Genomic_DNA"/>
</dbReference>
<dbReference type="Proteomes" id="UP001177080">
    <property type="component" value="Unassembled WGS sequence"/>
</dbReference>
<organism evidence="5 6">
    <name type="scientific">Shinella curvata</name>
    <dbReference type="NCBI Taxonomy" id="1817964"/>
    <lineage>
        <taxon>Bacteria</taxon>
        <taxon>Pseudomonadati</taxon>
        <taxon>Pseudomonadota</taxon>
        <taxon>Alphaproteobacteria</taxon>
        <taxon>Hyphomicrobiales</taxon>
        <taxon>Rhizobiaceae</taxon>
        <taxon>Shinella</taxon>
    </lineage>
</organism>
<dbReference type="PANTHER" id="PTHR38340:SF1">
    <property type="entry name" value="S-LAYER PROTEIN"/>
    <property type="match status" value="1"/>
</dbReference>
<dbReference type="RefSeq" id="WP_244764153.1">
    <property type="nucleotide sequence ID" value="NZ_JALJCJ010000014.1"/>
</dbReference>
<reference evidence="5" key="1">
    <citation type="submission" date="2022-04" db="EMBL/GenBank/DDBJ databases">
        <title>Shinella lacus sp. nov., a novel member of the genus Shinella from water.</title>
        <authorList>
            <person name="Deng Y."/>
        </authorList>
    </citation>
    <scope>NUCLEOTIDE SEQUENCE</scope>
    <source>
        <strain evidence="5">JCM 31239</strain>
    </source>
</reference>
<dbReference type="InterPro" id="IPR001343">
    <property type="entry name" value="Hemolysn_Ca-bd"/>
</dbReference>
<evidence type="ECO:0000256" key="4">
    <source>
        <dbReference type="SAM" id="MobiDB-lite"/>
    </source>
</evidence>
<feature type="coiled-coil region" evidence="3">
    <location>
        <begin position="353"/>
        <end position="397"/>
    </location>
</feature>
<feature type="coiled-coil region" evidence="3">
    <location>
        <begin position="208"/>
        <end position="253"/>
    </location>
</feature>
<dbReference type="InterPro" id="IPR018511">
    <property type="entry name" value="Hemolysin-typ_Ca-bd_CS"/>
</dbReference>
<evidence type="ECO:0000313" key="6">
    <source>
        <dbReference type="Proteomes" id="UP001177080"/>
    </source>
</evidence>
<sequence>MAYYAENDGTGFNVDEIRERADNIDTYASMTFPTKNGGTFFWRISDPKIGQQLTVLSDVSVIDYGTPEATILLNAAVVGSASIFQIYERRDENGVITSHLVDISGSSSSQLDEVLGQKFPLAVNNSSYFTTLVGPGHSSGEDTAEGRWVNEFYVSVSGDSGVADELGLSIPNDGRVLLTTGSVTGTRELAWGHWLDVVNPMSVPGDDIASAESALEAAELEQEAKVDKLSIDYAAAREMLQNVRDRLDGLTQEQLGNTALLTAQTISTLSDLSLLALGSFVQADGKIWRVVSKVSEILDATELGEQLATAIQDPSLENLHEVYQGFIGIAADPETYSKTLGAAFNVATAAKAINDYLKNVEDWKQNAQEIQEKIDQNEKLYQQYKEIIEKYEGLQQQNGPAPQIKSTNIGLFMETDNFSKVYLYEKGGVLGNAQNLKTLASVHGKEALQEVIFTADRQTVYASADVTIVDGTLSKGDRIVLDGAFKNYTVTSLGTTVRVSALDPNTGAVDQDVAFIEKVDAIQFKDAVLGNSQSNTLRSVDGARHLMGLGGNDKLTGSKGNDKLEGGTGKDTLTGSAGADTLMGGAGADKLSGGAGLDTASYADAKAGVTASLTKRSINTGDAKGDVYSSIENLTGSRFADKLIGDGDANRLAGGSGKDVVKGAAGNDKLYGNSGNDKLYGGSGADKLYGGSGADMFVFASHKDSTTRARDMIYDFSQKQDDRIHLSGIDARPSTDKNDAFTFIGEKAFSEKAGQLRYFHKSGDTFVYGDVNGDGKADFALRLDKTIDLVKGDFIL</sequence>
<dbReference type="InterPro" id="IPR011049">
    <property type="entry name" value="Serralysin-like_metalloprot_C"/>
</dbReference>
<evidence type="ECO:0000256" key="2">
    <source>
        <dbReference type="ARBA" id="ARBA00022525"/>
    </source>
</evidence>
<accession>A0ABT8XMY2</accession>
<evidence type="ECO:0000256" key="3">
    <source>
        <dbReference type="SAM" id="Coils"/>
    </source>
</evidence>
<keyword evidence="3" id="KW-0175">Coiled coil</keyword>
<dbReference type="PROSITE" id="PS00330">
    <property type="entry name" value="HEMOLYSIN_CALCIUM"/>
    <property type="match status" value="4"/>
</dbReference>
<comment type="subcellular location">
    <subcellularLocation>
        <location evidence="1">Secreted</location>
    </subcellularLocation>
</comment>
<dbReference type="SUPFAM" id="SSF51120">
    <property type="entry name" value="beta-Roll"/>
    <property type="match status" value="2"/>
</dbReference>
<evidence type="ECO:0000313" key="5">
    <source>
        <dbReference type="EMBL" id="MDO6125095.1"/>
    </source>
</evidence>
<dbReference type="Pfam" id="PF00353">
    <property type="entry name" value="HemolysinCabind"/>
    <property type="match status" value="3"/>
</dbReference>
<keyword evidence="2" id="KW-0964">Secreted</keyword>
<gene>
    <name evidence="5" type="ORF">GB928_028330</name>
</gene>
<feature type="region of interest" description="Disordered" evidence="4">
    <location>
        <begin position="551"/>
        <end position="576"/>
    </location>
</feature>
<dbReference type="Gene3D" id="2.150.10.10">
    <property type="entry name" value="Serralysin-like metalloprotease, C-terminal"/>
    <property type="match status" value="2"/>
</dbReference>
<keyword evidence="6" id="KW-1185">Reference proteome</keyword>
<evidence type="ECO:0000256" key="1">
    <source>
        <dbReference type="ARBA" id="ARBA00004613"/>
    </source>
</evidence>
<name>A0ABT8XMY2_9HYPH</name>